<keyword evidence="1" id="KW-1133">Transmembrane helix</keyword>
<name>A0ABU4KRD4_BREVE</name>
<gene>
    <name evidence="2" type="ORF">NJD11_11595</name>
</gene>
<keyword evidence="1" id="KW-0472">Membrane</keyword>
<evidence type="ECO:0000313" key="2">
    <source>
        <dbReference type="EMBL" id="MDX2335578.1"/>
    </source>
</evidence>
<organism evidence="2 3">
    <name type="scientific">Brevundimonas vesicularis</name>
    <name type="common">Pseudomonas vesicularis</name>
    <dbReference type="NCBI Taxonomy" id="41276"/>
    <lineage>
        <taxon>Bacteria</taxon>
        <taxon>Pseudomonadati</taxon>
        <taxon>Pseudomonadota</taxon>
        <taxon>Alphaproteobacteria</taxon>
        <taxon>Caulobacterales</taxon>
        <taxon>Caulobacteraceae</taxon>
        <taxon>Brevundimonas</taxon>
    </lineage>
</organism>
<protein>
    <submittedName>
        <fullName evidence="2">Uncharacterized protein</fullName>
    </submittedName>
</protein>
<reference evidence="2 3" key="1">
    <citation type="journal article" date="2023" name="FEMS Microbes">
        <title>Whole genomes of deep-sea sponge-associated bacteria exhibit high novel natural product potential.</title>
        <authorList>
            <person name="Hesketh-Best P.J."/>
            <person name="January G.G."/>
            <person name="Koch M.J."/>
            <person name="Warburton P.J."/>
            <person name="Howell K.L."/>
            <person name="Upton M."/>
        </authorList>
    </citation>
    <scope>NUCLEOTIDE SEQUENCE [LARGE SCALE GENOMIC DNA]</scope>
    <source>
        <strain evidence="2 3">PC206-O</strain>
    </source>
</reference>
<feature type="transmembrane region" description="Helical" evidence="1">
    <location>
        <begin position="20"/>
        <end position="40"/>
    </location>
</feature>
<evidence type="ECO:0000256" key="1">
    <source>
        <dbReference type="SAM" id="Phobius"/>
    </source>
</evidence>
<dbReference type="EMBL" id="JAMYEC010000007">
    <property type="protein sequence ID" value="MDX2335578.1"/>
    <property type="molecule type" value="Genomic_DNA"/>
</dbReference>
<dbReference type="Proteomes" id="UP001272940">
    <property type="component" value="Unassembled WGS sequence"/>
</dbReference>
<sequence length="55" mass="5718">MGGTVLYGVFTGDNPWIGLFSWSQFLLEFLALGALIGAVWGRLGPDGSPAGLPPP</sequence>
<keyword evidence="1" id="KW-0812">Transmembrane</keyword>
<accession>A0ABU4KRD4</accession>
<dbReference type="RefSeq" id="WP_157076424.1">
    <property type="nucleotide sequence ID" value="NZ_JAMYEC010000007.1"/>
</dbReference>
<evidence type="ECO:0000313" key="3">
    <source>
        <dbReference type="Proteomes" id="UP001272940"/>
    </source>
</evidence>
<comment type="caution">
    <text evidence="2">The sequence shown here is derived from an EMBL/GenBank/DDBJ whole genome shotgun (WGS) entry which is preliminary data.</text>
</comment>
<keyword evidence="3" id="KW-1185">Reference proteome</keyword>
<proteinExistence type="predicted"/>